<evidence type="ECO:0000256" key="3">
    <source>
        <dbReference type="ARBA" id="ARBA00021582"/>
    </source>
</evidence>
<evidence type="ECO:0000256" key="5">
    <source>
        <dbReference type="ARBA" id="ARBA00022605"/>
    </source>
</evidence>
<dbReference type="AlphaFoldDB" id="A0AAV7IDX2"/>
<keyword evidence="5" id="KW-0028">Amino-acid biosynthesis</keyword>
<feature type="domain" description="D-isomer specific 2-hydroxyacid dehydrogenase catalytic" evidence="9">
    <location>
        <begin position="67"/>
        <end position="367"/>
    </location>
</feature>
<evidence type="ECO:0000256" key="8">
    <source>
        <dbReference type="ARBA" id="ARBA00023027"/>
    </source>
</evidence>
<dbReference type="PROSITE" id="PS00065">
    <property type="entry name" value="D_2_HYDROXYACID_DH_1"/>
    <property type="match status" value="1"/>
</dbReference>
<evidence type="ECO:0000256" key="7">
    <source>
        <dbReference type="ARBA" id="ARBA00023002"/>
    </source>
</evidence>
<dbReference type="SUPFAM" id="SSF143548">
    <property type="entry name" value="Serine metabolism enzymes domain"/>
    <property type="match status" value="1"/>
</dbReference>
<keyword evidence="7" id="KW-0560">Oxidoreductase</keyword>
<dbReference type="Pfam" id="PF19304">
    <property type="entry name" value="PGDH_inter"/>
    <property type="match status" value="1"/>
</dbReference>
<keyword evidence="13" id="KW-1185">Reference proteome</keyword>
<keyword evidence="8" id="KW-0520">NAD</keyword>
<evidence type="ECO:0000256" key="6">
    <source>
        <dbReference type="ARBA" id="ARBA00022990"/>
    </source>
</evidence>
<dbReference type="InterPro" id="IPR006139">
    <property type="entry name" value="D-isomer_2_OHA_DH_cat_dom"/>
</dbReference>
<dbReference type="PROSITE" id="PS00671">
    <property type="entry name" value="D_2_HYDROXYACID_DH_3"/>
    <property type="match status" value="1"/>
</dbReference>
<dbReference type="GO" id="GO:0051287">
    <property type="term" value="F:NAD binding"/>
    <property type="evidence" value="ECO:0007669"/>
    <property type="project" value="InterPro"/>
</dbReference>
<dbReference type="Proteomes" id="UP000826195">
    <property type="component" value="Unassembled WGS sequence"/>
</dbReference>
<dbReference type="InterPro" id="IPR006140">
    <property type="entry name" value="D-isomer_DH_NAD-bd"/>
</dbReference>
<comment type="subunit">
    <text evidence="2">Homotetramer.</text>
</comment>
<evidence type="ECO:0000256" key="4">
    <source>
        <dbReference type="ARBA" id="ARBA00022553"/>
    </source>
</evidence>
<reference evidence="12 13" key="1">
    <citation type="journal article" date="2021" name="J. Hered.">
        <title>A chromosome-level genome assembly of the parasitoid wasp, Cotesia glomerata (Hymenoptera: Braconidae).</title>
        <authorList>
            <person name="Pinto B.J."/>
            <person name="Weis J.J."/>
            <person name="Gamble T."/>
            <person name="Ode P.J."/>
            <person name="Paul R."/>
            <person name="Zaspel J.M."/>
        </authorList>
    </citation>
    <scope>NUCLEOTIDE SEQUENCE [LARGE SCALE GENOMIC DNA]</scope>
    <source>
        <strain evidence="12">CgM1</strain>
    </source>
</reference>
<dbReference type="InterPro" id="IPR029009">
    <property type="entry name" value="ASB_dom_sf"/>
</dbReference>
<protein>
    <recommendedName>
        <fullName evidence="3">D-3-phosphoglycerate dehydrogenase</fullName>
    </recommendedName>
</protein>
<dbReference type="Pfam" id="PF02826">
    <property type="entry name" value="2-Hacid_dh_C"/>
    <property type="match status" value="1"/>
</dbReference>
<feature type="domain" description="D-3-phosphoglycerate dehydrogenase ASB" evidence="11">
    <location>
        <begin position="395"/>
        <end position="481"/>
    </location>
</feature>
<dbReference type="SUPFAM" id="SSF51735">
    <property type="entry name" value="NAD(P)-binding Rossmann-fold domains"/>
    <property type="match status" value="1"/>
</dbReference>
<evidence type="ECO:0000259" key="10">
    <source>
        <dbReference type="Pfam" id="PF02826"/>
    </source>
</evidence>
<evidence type="ECO:0000259" key="9">
    <source>
        <dbReference type="Pfam" id="PF00389"/>
    </source>
</evidence>
<comment type="caution">
    <text evidence="12">The sequence shown here is derived from an EMBL/GenBank/DDBJ whole genome shotgun (WGS) entry which is preliminary data.</text>
</comment>
<dbReference type="EMBL" id="JAHXZJ010001864">
    <property type="protein sequence ID" value="KAH0549297.1"/>
    <property type="molecule type" value="Genomic_DNA"/>
</dbReference>
<evidence type="ECO:0000259" key="11">
    <source>
        <dbReference type="Pfam" id="PF19304"/>
    </source>
</evidence>
<evidence type="ECO:0000256" key="1">
    <source>
        <dbReference type="ARBA" id="ARBA00005854"/>
    </source>
</evidence>
<comment type="similarity">
    <text evidence="1">Belongs to the D-isomer specific 2-hydroxyacid dehydrogenase family.</text>
</comment>
<dbReference type="PANTHER" id="PTHR42938">
    <property type="entry name" value="FORMATE DEHYDROGENASE 1"/>
    <property type="match status" value="1"/>
</dbReference>
<accession>A0AAV7IDX2</accession>
<evidence type="ECO:0000256" key="2">
    <source>
        <dbReference type="ARBA" id="ARBA00011881"/>
    </source>
</evidence>
<feature type="domain" description="D-isomer specific 2-hydroxyacid dehydrogenase NAD-binding" evidence="10">
    <location>
        <begin position="170"/>
        <end position="346"/>
    </location>
</feature>
<proteinExistence type="inferred from homology"/>
<dbReference type="Gene3D" id="3.40.50.720">
    <property type="entry name" value="NAD(P)-binding Rossmann-like Domain"/>
    <property type="match status" value="2"/>
</dbReference>
<dbReference type="SUPFAM" id="SSF52283">
    <property type="entry name" value="Formate/glycerate dehydrogenase catalytic domain-like"/>
    <property type="match status" value="1"/>
</dbReference>
<dbReference type="CDD" id="cd12173">
    <property type="entry name" value="PGDH_4"/>
    <property type="match status" value="1"/>
</dbReference>
<dbReference type="InterPro" id="IPR029752">
    <property type="entry name" value="D-isomer_DH_CS1"/>
</dbReference>
<sequence>MVIVWRQPVGEFIQQRSGGIRTESYKNCGTQTFDQSCFNSFSRIIALFYQITRFEFQTNMSIKLRSVFISDPVDSSCADLLTSYGVPVTTKYKLSKEDLIQELQNHDGLIVRSETKVTPEILSAVPNLRIIGRAGTGVDNIDLQTATRNGIVVLNTPGGNSISACELTCAFISALARNVPQAAQSMKEGRWDRKLYSGFELSEKTLAVLGFGRIGREVALRMQSYGMKIICFDPMLSAEDTAKVGATKLNLEEIWPLADYITVHTPLIPQTKNLINADTLAKCKKGVRIINVARGGIVDEGALLQAIKSGHCSGAALDVFVEEPPKNPVTLELIKHPHVIATPHLGASTEEAQKRVAVEIAEQFLAISGISDKYRVTGIVNAPILSAATSDENRSWIELSKKLGRLGARFLKKSSNQRLSSAPIESQTVGNGMLAKKFVHTAVLVGLLEGQTKNGLNLVNAPMLAKDAGVEVKESHADGEIDAVIVKVDSHQIKGTVRNNDHVLLSINNDNFENGIILRNYMSFYQATGPGCLANIVNKFSSKSVIINSINANGNWLAIETNEDVTITVENIENLEKKPCTGGTECNKIPLELLLRSKVHQKIMEPQQNQKESTMNVANKIQQQDSIVDGPISQSDLQVQYRATVRQDNPQEAREILIERFIQ</sequence>
<evidence type="ECO:0000313" key="13">
    <source>
        <dbReference type="Proteomes" id="UP000826195"/>
    </source>
</evidence>
<keyword evidence="4" id="KW-0597">Phosphoprotein</keyword>
<dbReference type="Pfam" id="PF00389">
    <property type="entry name" value="2-Hacid_dh"/>
    <property type="match status" value="1"/>
</dbReference>
<dbReference type="GO" id="GO:0004617">
    <property type="term" value="F:phosphoglycerate dehydrogenase activity"/>
    <property type="evidence" value="ECO:0007669"/>
    <property type="project" value="TreeGrafter"/>
</dbReference>
<evidence type="ECO:0000313" key="12">
    <source>
        <dbReference type="EMBL" id="KAH0549297.1"/>
    </source>
</evidence>
<dbReference type="GO" id="GO:0008652">
    <property type="term" value="P:amino acid biosynthetic process"/>
    <property type="evidence" value="ECO:0007669"/>
    <property type="project" value="UniProtKB-KW"/>
</dbReference>
<dbReference type="InterPro" id="IPR029753">
    <property type="entry name" value="D-isomer_DH_CS"/>
</dbReference>
<dbReference type="InterPro" id="IPR036291">
    <property type="entry name" value="NAD(P)-bd_dom_sf"/>
</dbReference>
<keyword evidence="6" id="KW-0007">Acetylation</keyword>
<dbReference type="Gene3D" id="3.30.1330.90">
    <property type="entry name" value="D-3-phosphoglycerate dehydrogenase, domain 3"/>
    <property type="match status" value="1"/>
</dbReference>
<dbReference type="PANTHER" id="PTHR42938:SF22">
    <property type="entry name" value="D-3-PHOSPHOGLYCERATE DEHYDROGENASE"/>
    <property type="match status" value="1"/>
</dbReference>
<name>A0AAV7IDX2_COTGL</name>
<dbReference type="FunFam" id="3.40.50.720:FF:000021">
    <property type="entry name" value="D-3-phosphoglycerate dehydrogenase"/>
    <property type="match status" value="1"/>
</dbReference>
<gene>
    <name evidence="12" type="ORF">KQX54_007782</name>
</gene>
<dbReference type="InterPro" id="IPR045626">
    <property type="entry name" value="PGDH_ASB_dom"/>
</dbReference>
<organism evidence="12 13">
    <name type="scientific">Cotesia glomerata</name>
    <name type="common">Lepidopteran parasitic wasp</name>
    <name type="synonym">Apanteles glomeratus</name>
    <dbReference type="NCBI Taxonomy" id="32391"/>
    <lineage>
        <taxon>Eukaryota</taxon>
        <taxon>Metazoa</taxon>
        <taxon>Ecdysozoa</taxon>
        <taxon>Arthropoda</taxon>
        <taxon>Hexapoda</taxon>
        <taxon>Insecta</taxon>
        <taxon>Pterygota</taxon>
        <taxon>Neoptera</taxon>
        <taxon>Endopterygota</taxon>
        <taxon>Hymenoptera</taxon>
        <taxon>Apocrita</taxon>
        <taxon>Ichneumonoidea</taxon>
        <taxon>Braconidae</taxon>
        <taxon>Microgastrinae</taxon>
        <taxon>Cotesia</taxon>
    </lineage>
</organism>